<feature type="region of interest" description="Disordered" evidence="2">
    <location>
        <begin position="1"/>
        <end position="41"/>
    </location>
</feature>
<evidence type="ECO:0000256" key="1">
    <source>
        <dbReference type="SAM" id="Coils"/>
    </source>
</evidence>
<keyword evidence="1" id="KW-0175">Coiled coil</keyword>
<comment type="caution">
    <text evidence="3">The sequence shown here is derived from an EMBL/GenBank/DDBJ whole genome shotgun (WGS) entry which is preliminary data.</text>
</comment>
<proteinExistence type="predicted"/>
<evidence type="ECO:0000313" key="3">
    <source>
        <dbReference type="EMBL" id="EKC99988.1"/>
    </source>
</evidence>
<feature type="coiled-coil region" evidence="1">
    <location>
        <begin position="96"/>
        <end position="144"/>
    </location>
</feature>
<dbReference type="AlphaFoldDB" id="K1WEE1"/>
<dbReference type="EMBL" id="AMBO01000353">
    <property type="protein sequence ID" value="EKC99988.1"/>
    <property type="molecule type" value="Genomic_DNA"/>
</dbReference>
<name>K1WEE1_TRIAC</name>
<keyword evidence="4" id="KW-1185">Reference proteome</keyword>
<evidence type="ECO:0000256" key="2">
    <source>
        <dbReference type="SAM" id="MobiDB-lite"/>
    </source>
</evidence>
<evidence type="ECO:0000313" key="4">
    <source>
        <dbReference type="Proteomes" id="UP000006757"/>
    </source>
</evidence>
<accession>K1WEE1</accession>
<gene>
    <name evidence="3" type="ORF">A1Q2_05708</name>
</gene>
<reference evidence="3 4" key="1">
    <citation type="journal article" date="2012" name="Eukaryot. Cell">
        <title>Genome sequence of the Trichosporon asahii environmental strain CBS 8904.</title>
        <authorList>
            <person name="Yang R.Y."/>
            <person name="Li H.T."/>
            <person name="Zhu H."/>
            <person name="Zhou G.P."/>
            <person name="Wang M."/>
            <person name="Wang L."/>
        </authorList>
    </citation>
    <scope>NUCLEOTIDE SEQUENCE [LARGE SCALE GENOMIC DNA]</scope>
    <source>
        <strain evidence="3 4">CBS 8904</strain>
    </source>
</reference>
<organism evidence="3 4">
    <name type="scientific">Trichosporon asahii var. asahii (strain CBS 8904)</name>
    <name type="common">Yeast</name>
    <dbReference type="NCBI Taxonomy" id="1220162"/>
    <lineage>
        <taxon>Eukaryota</taxon>
        <taxon>Fungi</taxon>
        <taxon>Dikarya</taxon>
        <taxon>Basidiomycota</taxon>
        <taxon>Agaricomycotina</taxon>
        <taxon>Tremellomycetes</taxon>
        <taxon>Trichosporonales</taxon>
        <taxon>Trichosporonaceae</taxon>
        <taxon>Trichosporon</taxon>
    </lineage>
</organism>
<dbReference type="Proteomes" id="UP000006757">
    <property type="component" value="Unassembled WGS sequence"/>
</dbReference>
<protein>
    <submittedName>
        <fullName evidence="3">Uncharacterized protein</fullName>
    </submittedName>
</protein>
<sequence>MPVETPIKMPVDSKQIKRKRQLVYDDDSDAEQPQPSPDPAQHLQERLDYAHDQVDFKTRVAFLQKHKHEQAQSKLADAEKKLRLSTFSLSMAKALVHDKDKEIDELKASNKEKQAELAKLKTTNEEMQAEIESLRAQVEVTTQNEADLLTKLAMAECALEHDGPATMLADALAEVDRLRHQ</sequence>
<dbReference type="HOGENOM" id="CLU_1490014_0_0_1"/>
<dbReference type="InParanoid" id="K1WEE1"/>